<dbReference type="RefSeq" id="WP_096460888.1">
    <property type="nucleotide sequence ID" value="NZ_AP014936.1"/>
</dbReference>
<evidence type="ECO:0000313" key="3">
    <source>
        <dbReference type="Proteomes" id="UP000218899"/>
    </source>
</evidence>
<dbReference type="KEGG" id="sva:SVA_1816"/>
<keyword evidence="3" id="KW-1185">Reference proteome</keyword>
<dbReference type="PANTHER" id="PTHR41521:SF4">
    <property type="entry name" value="BLR0684 PROTEIN"/>
    <property type="match status" value="1"/>
</dbReference>
<dbReference type="PANTHER" id="PTHR41521">
    <property type="match status" value="1"/>
</dbReference>
<evidence type="ECO:0000313" key="2">
    <source>
        <dbReference type="EMBL" id="BAU48370.1"/>
    </source>
</evidence>
<accession>A0A1B4V4C7</accession>
<proteinExistence type="predicted"/>
<organism evidence="2 3">
    <name type="scientific">Sulfurifustis variabilis</name>
    <dbReference type="NCBI Taxonomy" id="1675686"/>
    <lineage>
        <taxon>Bacteria</taxon>
        <taxon>Pseudomonadati</taxon>
        <taxon>Pseudomonadota</taxon>
        <taxon>Gammaproteobacteria</taxon>
        <taxon>Acidiferrobacterales</taxon>
        <taxon>Acidiferrobacteraceae</taxon>
        <taxon>Sulfurifustis</taxon>
    </lineage>
</organism>
<dbReference type="OrthoDB" id="9806380at2"/>
<evidence type="ECO:0000259" key="1">
    <source>
        <dbReference type="Pfam" id="PF07045"/>
    </source>
</evidence>
<reference evidence="2 3" key="1">
    <citation type="submission" date="2015-08" db="EMBL/GenBank/DDBJ databases">
        <title>Complete genome sequence of Sulfurifustis variabilis.</title>
        <authorList>
            <person name="Miura A."/>
            <person name="Kojima H."/>
            <person name="Fukui M."/>
        </authorList>
    </citation>
    <scope>NUCLEOTIDE SEQUENCE [LARGE SCALE GENOMIC DNA]</scope>
    <source>
        <strain evidence="3">skN76</strain>
    </source>
</reference>
<dbReference type="Proteomes" id="UP000218899">
    <property type="component" value="Chromosome"/>
</dbReference>
<dbReference type="EMBL" id="AP014936">
    <property type="protein sequence ID" value="BAU48370.1"/>
    <property type="molecule type" value="Genomic_DNA"/>
</dbReference>
<dbReference type="InterPro" id="IPR010753">
    <property type="entry name" value="DUF1330"/>
</dbReference>
<gene>
    <name evidence="2" type="ORF">SVA_1816</name>
</gene>
<name>A0A1B4V4C7_9GAMM</name>
<dbReference type="AlphaFoldDB" id="A0A1B4V4C7"/>
<protein>
    <recommendedName>
        <fullName evidence="1">DUF1330 domain-containing protein</fullName>
    </recommendedName>
</protein>
<dbReference type="SUPFAM" id="SSF54909">
    <property type="entry name" value="Dimeric alpha+beta barrel"/>
    <property type="match status" value="1"/>
</dbReference>
<dbReference type="Pfam" id="PF07045">
    <property type="entry name" value="DUF1330"/>
    <property type="match status" value="1"/>
</dbReference>
<feature type="domain" description="DUF1330" evidence="1">
    <location>
        <begin position="3"/>
        <end position="94"/>
    </location>
</feature>
<dbReference type="InterPro" id="IPR011008">
    <property type="entry name" value="Dimeric_a/b-barrel"/>
</dbReference>
<sequence length="95" mass="10953">MSALVIVDVRITDAAKFEEYRKRVPATLAPYGGKFLARGGRIERLEGDWDPQRIVVLEFPTLERAKAWWASEEYRLPKRMRAESAETRMIAVESV</sequence>
<dbReference type="Gene3D" id="3.30.70.100">
    <property type="match status" value="1"/>
</dbReference>